<name>A0A5J4RID3_9ZZZZ</name>
<gene>
    <name evidence="2" type="ORF">EZS27_018728</name>
</gene>
<evidence type="ECO:0000259" key="1">
    <source>
        <dbReference type="Pfam" id="PF07863"/>
    </source>
</evidence>
<dbReference type="InterPro" id="IPR012424">
    <property type="entry name" value="Conjugative_transposon_TraJ_C"/>
</dbReference>
<dbReference type="EMBL" id="SNRY01001194">
    <property type="protein sequence ID" value="KAA6332793.1"/>
    <property type="molecule type" value="Genomic_DNA"/>
</dbReference>
<dbReference type="AlphaFoldDB" id="A0A5J4RID3"/>
<proteinExistence type="predicted"/>
<sequence>MVLLAVDFENLHQILRNLYTDMMPLCSNMSGVAKGLAGLGALFYVANKVWQSLSRAEPIDVYPLLRPFVIGLVLCSFPPLCWVRLIRLCPLL</sequence>
<dbReference type="Pfam" id="PF07863">
    <property type="entry name" value="CtnDOT_TraJ"/>
    <property type="match status" value="1"/>
</dbReference>
<evidence type="ECO:0000313" key="2">
    <source>
        <dbReference type="EMBL" id="KAA6332793.1"/>
    </source>
</evidence>
<organism evidence="2">
    <name type="scientific">termite gut metagenome</name>
    <dbReference type="NCBI Taxonomy" id="433724"/>
    <lineage>
        <taxon>unclassified sequences</taxon>
        <taxon>metagenomes</taxon>
        <taxon>organismal metagenomes</taxon>
    </lineage>
</organism>
<accession>A0A5J4RID3</accession>
<feature type="domain" description="Conjugative transposon TraJ C-terminal" evidence="1">
    <location>
        <begin position="7"/>
        <end position="78"/>
    </location>
</feature>
<comment type="caution">
    <text evidence="2">The sequence shown here is derived from an EMBL/GenBank/DDBJ whole genome shotgun (WGS) entry which is preliminary data.</text>
</comment>
<reference evidence="2" key="1">
    <citation type="submission" date="2019-03" db="EMBL/GenBank/DDBJ databases">
        <title>Single cell metagenomics reveals metabolic interactions within the superorganism composed of flagellate Streblomastix strix and complex community of Bacteroidetes bacteria on its surface.</title>
        <authorList>
            <person name="Treitli S.C."/>
            <person name="Kolisko M."/>
            <person name="Husnik F."/>
            <person name="Keeling P."/>
            <person name="Hampl V."/>
        </authorList>
    </citation>
    <scope>NUCLEOTIDE SEQUENCE</scope>
    <source>
        <strain evidence="2">STM</strain>
    </source>
</reference>
<protein>
    <recommendedName>
        <fullName evidence="1">Conjugative transposon TraJ C-terminal domain-containing protein</fullName>
    </recommendedName>
</protein>